<sequence length="316" mass="33883">MASDSAALAYHEPGIVTILVLSSFLVTSGKRQIKDSEQKQDSAVSLSRAEHAIGIANASSSCNSQDMSRKVGVTNYNHLTGVHIFEKYYGPPLHGILKPFFFASIGFAIPITQMFGGAVIWRGIVYTILMIAAKLFCGLCLVRFTSLVIPARSIRKILPTNFSTHLPWPIRTKPVATSRDQPAQASTVAAAVPPITQRKMSIPKPISLYPATMLGSAMVARGEMGFLISSVAESQGVFGSSADGGSSELYLIVTWAILICTLLGPIVVGLMVKRVKRLQAMERSKSTGREDPLGIWGMQSKKSNNETVGGTTGPPT</sequence>
<feature type="transmembrane region" description="Helical" evidence="7">
    <location>
        <begin position="100"/>
        <end position="121"/>
    </location>
</feature>
<dbReference type="PANTHER" id="PTHR43562:SF3">
    <property type="entry name" value="SODIUM ION_PROTON EXCHANGER (EUROFUNG)"/>
    <property type="match status" value="1"/>
</dbReference>
<keyword evidence="1" id="KW-0813">Transport</keyword>
<dbReference type="Gene3D" id="1.20.1530.20">
    <property type="match status" value="2"/>
</dbReference>
<evidence type="ECO:0000256" key="7">
    <source>
        <dbReference type="SAM" id="Phobius"/>
    </source>
</evidence>
<accession>A0A9Q9EJN5</accession>
<evidence type="ECO:0000256" key="6">
    <source>
        <dbReference type="SAM" id="MobiDB-lite"/>
    </source>
</evidence>
<dbReference type="InterPro" id="IPR038770">
    <property type="entry name" value="Na+/solute_symporter_sf"/>
</dbReference>
<feature type="region of interest" description="Disordered" evidence="6">
    <location>
        <begin position="282"/>
        <end position="316"/>
    </location>
</feature>
<gene>
    <name evidence="8" type="ORF">Slin15195_G072750</name>
</gene>
<keyword evidence="3" id="KW-0915">Sodium</keyword>
<keyword evidence="2" id="KW-0050">Antiport</keyword>
<protein>
    <submittedName>
        <fullName evidence="8">Sodium/solute symporter superfamily</fullName>
    </submittedName>
</protein>
<feature type="transmembrane region" description="Helical" evidence="7">
    <location>
        <begin position="249"/>
        <end position="272"/>
    </location>
</feature>
<keyword evidence="4" id="KW-0406">Ion transport</keyword>
<dbReference type="PANTHER" id="PTHR43562">
    <property type="entry name" value="NAPA-TYPE SODIUM/HYDROGEN ANTIPORTER"/>
    <property type="match status" value="1"/>
</dbReference>
<evidence type="ECO:0000313" key="9">
    <source>
        <dbReference type="Proteomes" id="UP001056384"/>
    </source>
</evidence>
<dbReference type="AlphaFoldDB" id="A0A9Q9EJN5"/>
<feature type="compositionally biased region" description="Basic and acidic residues" evidence="6">
    <location>
        <begin position="282"/>
        <end position="292"/>
    </location>
</feature>
<evidence type="ECO:0000256" key="5">
    <source>
        <dbReference type="ARBA" id="ARBA00023201"/>
    </source>
</evidence>
<feature type="transmembrane region" description="Helical" evidence="7">
    <location>
        <begin position="127"/>
        <end position="149"/>
    </location>
</feature>
<evidence type="ECO:0000256" key="4">
    <source>
        <dbReference type="ARBA" id="ARBA00023065"/>
    </source>
</evidence>
<keyword evidence="7" id="KW-1133">Transmembrane helix</keyword>
<keyword evidence="5" id="KW-0739">Sodium transport</keyword>
<dbReference type="EMBL" id="CP099422">
    <property type="protein sequence ID" value="USW53956.1"/>
    <property type="molecule type" value="Genomic_DNA"/>
</dbReference>
<organism evidence="8 9">
    <name type="scientific">Septoria linicola</name>
    <dbReference type="NCBI Taxonomy" id="215465"/>
    <lineage>
        <taxon>Eukaryota</taxon>
        <taxon>Fungi</taxon>
        <taxon>Dikarya</taxon>
        <taxon>Ascomycota</taxon>
        <taxon>Pezizomycotina</taxon>
        <taxon>Dothideomycetes</taxon>
        <taxon>Dothideomycetidae</taxon>
        <taxon>Mycosphaerellales</taxon>
        <taxon>Mycosphaerellaceae</taxon>
        <taxon>Septoria</taxon>
    </lineage>
</organism>
<proteinExistence type="predicted"/>
<dbReference type="GO" id="GO:0015297">
    <property type="term" value="F:antiporter activity"/>
    <property type="evidence" value="ECO:0007669"/>
    <property type="project" value="UniProtKB-KW"/>
</dbReference>
<feature type="transmembrane region" description="Helical" evidence="7">
    <location>
        <begin position="6"/>
        <end position="26"/>
    </location>
</feature>
<dbReference type="OrthoDB" id="1288932at2759"/>
<dbReference type="Proteomes" id="UP001056384">
    <property type="component" value="Chromosome 5"/>
</dbReference>
<feature type="compositionally biased region" description="Polar residues" evidence="6">
    <location>
        <begin position="300"/>
        <end position="309"/>
    </location>
</feature>
<evidence type="ECO:0000256" key="2">
    <source>
        <dbReference type="ARBA" id="ARBA00022449"/>
    </source>
</evidence>
<dbReference type="GO" id="GO:0006814">
    <property type="term" value="P:sodium ion transport"/>
    <property type="evidence" value="ECO:0007669"/>
    <property type="project" value="UniProtKB-KW"/>
</dbReference>
<evidence type="ECO:0000256" key="3">
    <source>
        <dbReference type="ARBA" id="ARBA00023053"/>
    </source>
</evidence>
<keyword evidence="9" id="KW-1185">Reference proteome</keyword>
<evidence type="ECO:0000313" key="8">
    <source>
        <dbReference type="EMBL" id="USW53956.1"/>
    </source>
</evidence>
<feature type="transmembrane region" description="Helical" evidence="7">
    <location>
        <begin position="208"/>
        <end position="229"/>
    </location>
</feature>
<reference evidence="8" key="1">
    <citation type="submission" date="2022-06" db="EMBL/GenBank/DDBJ databases">
        <title>Complete genome sequences of two strains of the flax pathogen Septoria linicola.</title>
        <authorList>
            <person name="Lapalu N."/>
            <person name="Simon A."/>
            <person name="Demenou B."/>
            <person name="Paumier D."/>
            <person name="Guillot M.-P."/>
            <person name="Gout L."/>
            <person name="Valade R."/>
        </authorList>
    </citation>
    <scope>NUCLEOTIDE SEQUENCE</scope>
    <source>
        <strain evidence="8">SE15195</strain>
    </source>
</reference>
<name>A0A9Q9EJN5_9PEZI</name>
<evidence type="ECO:0000256" key="1">
    <source>
        <dbReference type="ARBA" id="ARBA00022448"/>
    </source>
</evidence>
<keyword evidence="7" id="KW-0472">Membrane</keyword>
<keyword evidence="7" id="KW-0812">Transmembrane</keyword>